<name>A0ABS6YHV9_9ACTN</name>
<evidence type="ECO:0000313" key="2">
    <source>
        <dbReference type="Proteomes" id="UP001197114"/>
    </source>
</evidence>
<dbReference type="EMBL" id="WMBF01000027">
    <property type="protein sequence ID" value="MBW5420982.1"/>
    <property type="molecule type" value="Genomic_DNA"/>
</dbReference>
<proteinExistence type="predicted"/>
<keyword evidence="2" id="KW-1185">Reference proteome</keyword>
<reference evidence="1 2" key="1">
    <citation type="submission" date="2019-11" db="EMBL/GenBank/DDBJ databases">
        <authorList>
            <person name="Ay H."/>
        </authorList>
    </citation>
    <scope>NUCLEOTIDE SEQUENCE [LARGE SCALE GENOMIC DNA]</scope>
    <source>
        <strain evidence="1 2">BG9H</strain>
    </source>
</reference>
<gene>
    <name evidence="1" type="ORF">GKQ77_05275</name>
</gene>
<organism evidence="1 2">
    <name type="scientific">Streptomyces anatolicus</name>
    <dbReference type="NCBI Taxonomy" id="2675858"/>
    <lineage>
        <taxon>Bacteria</taxon>
        <taxon>Bacillati</taxon>
        <taxon>Actinomycetota</taxon>
        <taxon>Actinomycetes</taxon>
        <taxon>Kitasatosporales</taxon>
        <taxon>Streptomycetaceae</taxon>
        <taxon>Streptomyces</taxon>
    </lineage>
</organism>
<sequence length="382" mass="40698">MECVWRSCSTMRSSPVAGPPAVAVFREPRGGRPAPALGPRVAAEAKRTVRVLADVATHARPVERSLALRQAAATAGSLAAALSESAEAVAGEDIPAQSISQSYFRVREEELSDQQAALHGVLVIQRALEDLGDAPLGGGDLALETAGMQQAVVDLTGTAPGTGPDFDPPITVPATGTVAALEDVWSARWLIGHQVHVLFNVCAAVAVADAADNLRRGNRDTVLRRLADATVYVRAFPAAMTHASTIPADYYRAAIRQTMAPPSVDNPLSGRQHRGYKLFRAAMKDLLTVVPDSFESLAAHAPELAEARGALLEADIIDGERHVTLAYSMVHLDRSIAQRPDGPDNAVAELRLMRHRRAAQYASLIRYGDHYVADAVAGLRHS</sequence>
<comment type="caution">
    <text evidence="1">The sequence shown here is derived from an EMBL/GenBank/DDBJ whole genome shotgun (WGS) entry which is preliminary data.</text>
</comment>
<dbReference type="Proteomes" id="UP001197114">
    <property type="component" value="Unassembled WGS sequence"/>
</dbReference>
<evidence type="ECO:0000313" key="1">
    <source>
        <dbReference type="EMBL" id="MBW5420982.1"/>
    </source>
</evidence>
<accession>A0ABS6YHV9</accession>
<protein>
    <submittedName>
        <fullName evidence="1">Uncharacterized protein</fullName>
    </submittedName>
</protein>